<evidence type="ECO:0000259" key="1">
    <source>
        <dbReference type="PROSITE" id="PS50943"/>
    </source>
</evidence>
<dbReference type="Pfam" id="PF01381">
    <property type="entry name" value="HTH_3"/>
    <property type="match status" value="1"/>
</dbReference>
<reference evidence="2 3" key="1">
    <citation type="journal article" date="2014" name="Int. J. Syst. Evol. Microbiol.">
        <title>Lysinibacillus halotolerans sp. nov., isolated from saline-alkaline soil.</title>
        <authorList>
            <person name="Kong D."/>
            <person name="Wang Y."/>
            <person name="Zhao B."/>
            <person name="Li Y."/>
            <person name="Song J."/>
            <person name="Zhai Y."/>
            <person name="Zhang C."/>
            <person name="Wang H."/>
            <person name="Chen X."/>
            <person name="Zhao B."/>
            <person name="Ruan Z."/>
        </authorList>
    </citation>
    <scope>NUCLEOTIDE SEQUENCE [LARGE SCALE GENOMIC DNA]</scope>
    <source>
        <strain evidence="2 3">MCCC 1A12703</strain>
    </source>
</reference>
<gene>
    <name evidence="2" type="ORF">EC501_05550</name>
</gene>
<name>A0A3M8HD84_9BACI</name>
<proteinExistence type="predicted"/>
<accession>A0A3M8HD84</accession>
<dbReference type="OrthoDB" id="2736385at2"/>
<dbReference type="SUPFAM" id="SSF47413">
    <property type="entry name" value="lambda repressor-like DNA-binding domains"/>
    <property type="match status" value="1"/>
</dbReference>
<dbReference type="GO" id="GO:0003677">
    <property type="term" value="F:DNA binding"/>
    <property type="evidence" value="ECO:0007669"/>
    <property type="project" value="InterPro"/>
</dbReference>
<sequence>MEMDVGSLIKKCRKKAKMSQEALAHLMHTTQATISRVEKGLVTVEAKFLVKVSKVTNSEDVVIASLFSADAIMQAAQLVPMFIIGGFRLWI</sequence>
<dbReference type="SMART" id="SM00530">
    <property type="entry name" value="HTH_XRE"/>
    <property type="match status" value="1"/>
</dbReference>
<dbReference type="Proteomes" id="UP000279909">
    <property type="component" value="Unassembled WGS sequence"/>
</dbReference>
<dbReference type="RefSeq" id="WP_122971304.1">
    <property type="nucleotide sequence ID" value="NZ_RHLQ01000009.1"/>
</dbReference>
<organism evidence="2 3">
    <name type="scientific">Lysinibacillus halotolerans</name>
    <dbReference type="NCBI Taxonomy" id="1368476"/>
    <lineage>
        <taxon>Bacteria</taxon>
        <taxon>Bacillati</taxon>
        <taxon>Bacillota</taxon>
        <taxon>Bacilli</taxon>
        <taxon>Bacillales</taxon>
        <taxon>Bacillaceae</taxon>
        <taxon>Lysinibacillus</taxon>
    </lineage>
</organism>
<dbReference type="CDD" id="cd00093">
    <property type="entry name" value="HTH_XRE"/>
    <property type="match status" value="1"/>
</dbReference>
<dbReference type="InterPro" id="IPR010982">
    <property type="entry name" value="Lambda_DNA-bd_dom_sf"/>
</dbReference>
<dbReference type="PROSITE" id="PS50943">
    <property type="entry name" value="HTH_CROC1"/>
    <property type="match status" value="1"/>
</dbReference>
<dbReference type="AlphaFoldDB" id="A0A3M8HD84"/>
<keyword evidence="3" id="KW-1185">Reference proteome</keyword>
<dbReference type="InterPro" id="IPR001387">
    <property type="entry name" value="Cro/C1-type_HTH"/>
</dbReference>
<comment type="caution">
    <text evidence="2">The sequence shown here is derived from an EMBL/GenBank/DDBJ whole genome shotgun (WGS) entry which is preliminary data.</text>
</comment>
<protein>
    <submittedName>
        <fullName evidence="2">XRE family transcriptional regulator</fullName>
    </submittedName>
</protein>
<dbReference type="Gene3D" id="1.10.260.40">
    <property type="entry name" value="lambda repressor-like DNA-binding domains"/>
    <property type="match status" value="1"/>
</dbReference>
<evidence type="ECO:0000313" key="3">
    <source>
        <dbReference type="Proteomes" id="UP000279909"/>
    </source>
</evidence>
<dbReference type="EMBL" id="RHLQ01000009">
    <property type="protein sequence ID" value="RND00239.1"/>
    <property type="molecule type" value="Genomic_DNA"/>
</dbReference>
<feature type="domain" description="HTH cro/C1-type" evidence="1">
    <location>
        <begin position="9"/>
        <end position="63"/>
    </location>
</feature>
<evidence type="ECO:0000313" key="2">
    <source>
        <dbReference type="EMBL" id="RND00239.1"/>
    </source>
</evidence>